<dbReference type="GO" id="GO:0007142">
    <property type="term" value="P:male meiosis II"/>
    <property type="evidence" value="ECO:0007669"/>
    <property type="project" value="InterPro"/>
</dbReference>
<keyword evidence="3" id="KW-1185">Reference proteome</keyword>
<feature type="region of interest" description="Disordered" evidence="1">
    <location>
        <begin position="108"/>
        <end position="154"/>
    </location>
</feature>
<evidence type="ECO:0000313" key="2">
    <source>
        <dbReference type="EMBL" id="KAJ9700775.1"/>
    </source>
</evidence>
<feature type="compositionally biased region" description="Acidic residues" evidence="1">
    <location>
        <begin position="180"/>
        <end position="204"/>
    </location>
</feature>
<sequence>MGCFLGCFGYSAKHKRRKPAHKFLQGEQVISSIISDSIILFTFSPNAIILPTSLQGLGCYEPLESSISVKLDITEKPITSDSEFRDKPKERSSLRIRKKVSFNLNVTTYEPIPTDDNSTDKFLGSDEEKSWARGKEETEKERPSPEGESVASGMRSYPLNYRYHNCEDGFDEDEDLEYEENDLDDEDENDGDEDEDDDDDDESDGGGNVDDLKTRQEFTKFCSAPTESQKRVTLTQMADEKTNNLMPLHASQDQQLKTLGLNKNARDRSQYVYSVLNPVENLTQWKEIKAKSKPPLKNQRKENIAIVQSPQAPFNFKANKPLLLESPVDASLSNWLVSSEIMPLKEKCAKTDFKGF</sequence>
<dbReference type="InterPro" id="IPR039300">
    <property type="entry name" value="JASON"/>
</dbReference>
<organism evidence="2 3">
    <name type="scientific">Vitis rotundifolia</name>
    <name type="common">Muscadine grape</name>
    <dbReference type="NCBI Taxonomy" id="103349"/>
    <lineage>
        <taxon>Eukaryota</taxon>
        <taxon>Viridiplantae</taxon>
        <taxon>Streptophyta</taxon>
        <taxon>Embryophyta</taxon>
        <taxon>Tracheophyta</taxon>
        <taxon>Spermatophyta</taxon>
        <taxon>Magnoliopsida</taxon>
        <taxon>eudicotyledons</taxon>
        <taxon>Gunneridae</taxon>
        <taxon>Pentapetalae</taxon>
        <taxon>rosids</taxon>
        <taxon>Vitales</taxon>
        <taxon>Vitaceae</taxon>
        <taxon>Viteae</taxon>
        <taxon>Vitis</taxon>
    </lineage>
</organism>
<dbReference type="Proteomes" id="UP001168098">
    <property type="component" value="Unassembled WGS sequence"/>
</dbReference>
<dbReference type="PANTHER" id="PTHR33318">
    <property type="entry name" value="ASPARTYL/GLUTAMYL-TRNA(ASN/GLN) AMIDOTRANSFERASE SUBUNIT"/>
    <property type="match status" value="1"/>
</dbReference>
<evidence type="ECO:0000313" key="3">
    <source>
        <dbReference type="Proteomes" id="UP001168098"/>
    </source>
</evidence>
<protein>
    <submittedName>
        <fullName evidence="2">Uncharacterized protein</fullName>
    </submittedName>
</protein>
<reference evidence="2 3" key="1">
    <citation type="journal article" date="2023" name="BMC Biotechnol.">
        <title>Vitis rotundifolia cv Carlos genome sequencing.</title>
        <authorList>
            <person name="Huff M."/>
            <person name="Hulse-Kemp A."/>
            <person name="Scheffler B."/>
            <person name="Youngblood R."/>
            <person name="Simpson S."/>
            <person name="Babiker E."/>
            <person name="Staton M."/>
        </authorList>
    </citation>
    <scope>NUCLEOTIDE SEQUENCE [LARGE SCALE GENOMIC DNA]</scope>
    <source>
        <tissue evidence="2">Leaf</tissue>
    </source>
</reference>
<dbReference type="AlphaFoldDB" id="A0AA39A5A9"/>
<name>A0AA39A5A9_VITRO</name>
<feature type="region of interest" description="Disordered" evidence="1">
    <location>
        <begin position="180"/>
        <end position="213"/>
    </location>
</feature>
<dbReference type="EMBL" id="JARBHA010000005">
    <property type="protein sequence ID" value="KAJ9700775.1"/>
    <property type="molecule type" value="Genomic_DNA"/>
</dbReference>
<feature type="compositionally biased region" description="Basic and acidic residues" evidence="1">
    <location>
        <begin position="123"/>
        <end position="145"/>
    </location>
</feature>
<proteinExistence type="predicted"/>
<accession>A0AA39A5A9</accession>
<dbReference type="PANTHER" id="PTHR33318:SF16">
    <property type="entry name" value="FK506-BINDING NUCLEAR-LIKE PROTEIN"/>
    <property type="match status" value="1"/>
</dbReference>
<gene>
    <name evidence="2" type="ORF">PVL29_006203</name>
</gene>
<comment type="caution">
    <text evidence="2">The sequence shown here is derived from an EMBL/GenBank/DDBJ whole genome shotgun (WGS) entry which is preliminary data.</text>
</comment>
<evidence type="ECO:0000256" key="1">
    <source>
        <dbReference type="SAM" id="MobiDB-lite"/>
    </source>
</evidence>